<keyword evidence="2" id="KW-1185">Reference proteome</keyword>
<reference evidence="2" key="2">
    <citation type="submission" date="2015-01" db="EMBL/GenBank/DDBJ databases">
        <title>Evolutionary Origins and Diversification of the Mycorrhizal Mutualists.</title>
        <authorList>
            <consortium name="DOE Joint Genome Institute"/>
            <consortium name="Mycorrhizal Genomics Consortium"/>
            <person name="Kohler A."/>
            <person name="Kuo A."/>
            <person name="Nagy L.G."/>
            <person name="Floudas D."/>
            <person name="Copeland A."/>
            <person name="Barry K.W."/>
            <person name="Cichocki N."/>
            <person name="Veneault-Fourrey C."/>
            <person name="LaButti K."/>
            <person name="Lindquist E.A."/>
            <person name="Lipzen A."/>
            <person name="Lundell T."/>
            <person name="Morin E."/>
            <person name="Murat C."/>
            <person name="Riley R."/>
            <person name="Ohm R."/>
            <person name="Sun H."/>
            <person name="Tunlid A."/>
            <person name="Henrissat B."/>
            <person name="Grigoriev I.V."/>
            <person name="Hibbett D.S."/>
            <person name="Martin F."/>
        </authorList>
    </citation>
    <scope>NUCLEOTIDE SEQUENCE [LARGE SCALE GENOMIC DNA]</scope>
    <source>
        <strain evidence="2">Zn</strain>
    </source>
</reference>
<evidence type="ECO:0000313" key="1">
    <source>
        <dbReference type="EMBL" id="KIM92503.1"/>
    </source>
</evidence>
<dbReference type="Proteomes" id="UP000054321">
    <property type="component" value="Unassembled WGS sequence"/>
</dbReference>
<dbReference type="EMBL" id="KN832929">
    <property type="protein sequence ID" value="KIM92503.1"/>
    <property type="molecule type" value="Genomic_DNA"/>
</dbReference>
<dbReference type="AlphaFoldDB" id="A0A0C3C0Z9"/>
<gene>
    <name evidence="1" type="ORF">OIDMADRAFT_62526</name>
</gene>
<dbReference type="InParanoid" id="A0A0C3C0Z9"/>
<protein>
    <submittedName>
        <fullName evidence="1">Uncharacterized protein</fullName>
    </submittedName>
</protein>
<organism evidence="1 2">
    <name type="scientific">Oidiodendron maius (strain Zn)</name>
    <dbReference type="NCBI Taxonomy" id="913774"/>
    <lineage>
        <taxon>Eukaryota</taxon>
        <taxon>Fungi</taxon>
        <taxon>Dikarya</taxon>
        <taxon>Ascomycota</taxon>
        <taxon>Pezizomycotina</taxon>
        <taxon>Leotiomycetes</taxon>
        <taxon>Leotiomycetes incertae sedis</taxon>
        <taxon>Myxotrichaceae</taxon>
        <taxon>Oidiodendron</taxon>
    </lineage>
</organism>
<accession>A0A0C3C0Z9</accession>
<proteinExistence type="predicted"/>
<sequence length="98" mass="10697">MHWSLYARSVFAWSSLLLSRSHRRLCDTTWSLYSPLSSSSSSWSWIAAYLQARRNSGRRPVASSHLTTVPAQAGSAVAAVKSLGVLGNRGLYGLAFPL</sequence>
<dbReference type="HOGENOM" id="CLU_2334175_0_0_1"/>
<reference evidence="1 2" key="1">
    <citation type="submission" date="2014-04" db="EMBL/GenBank/DDBJ databases">
        <authorList>
            <consortium name="DOE Joint Genome Institute"/>
            <person name="Kuo A."/>
            <person name="Martino E."/>
            <person name="Perotto S."/>
            <person name="Kohler A."/>
            <person name="Nagy L.G."/>
            <person name="Floudas D."/>
            <person name="Copeland A."/>
            <person name="Barry K.W."/>
            <person name="Cichocki N."/>
            <person name="Veneault-Fourrey C."/>
            <person name="LaButti K."/>
            <person name="Lindquist E.A."/>
            <person name="Lipzen A."/>
            <person name="Lundell T."/>
            <person name="Morin E."/>
            <person name="Murat C."/>
            <person name="Sun H."/>
            <person name="Tunlid A."/>
            <person name="Henrissat B."/>
            <person name="Grigoriev I.V."/>
            <person name="Hibbett D.S."/>
            <person name="Martin F."/>
            <person name="Nordberg H.P."/>
            <person name="Cantor M.N."/>
            <person name="Hua S.X."/>
        </authorList>
    </citation>
    <scope>NUCLEOTIDE SEQUENCE [LARGE SCALE GENOMIC DNA]</scope>
    <source>
        <strain evidence="1 2">Zn</strain>
    </source>
</reference>
<evidence type="ECO:0000313" key="2">
    <source>
        <dbReference type="Proteomes" id="UP000054321"/>
    </source>
</evidence>
<name>A0A0C3C0Z9_OIDMZ</name>